<accession>A0AAE0DP79</accession>
<sequence>MVLAPDSSIRDVVDLLLDKGAEPCAPRVDGRTPLHLLFDSVRDVQRWQTRFTGSKKHKDDEGTDSSLKTSILKKFVRRRAVTDHVGPNALHALKNGHEDVASALDNDVLQKVNIPEYDPTEEALKHQKLRLSALLKLAIELGDLRLCKRFVENGADPSVEYNSCLGCTPLLQSLHDHKGTSAIAEYLVIRGAKVNVQTISTPTGRGYTAFHYAAAYGFSGLLREKAPTAMSQLCRSSVHPIHLAVEHEHIECVGTFLDHDYKVHVTPALPKGSLIKYDDNSDLSNISTRNNETFFGWTLSNEHCIGKTRPNATPLHLAVRTGNVKIAELLLKRDARANLADNQGTCPLLRAAYKGDHAMIKLLLSNGANPNVVDLDLQSPCVTLASRGALGCLQELVKSGADLALRDNGGRPALDYAAVSGATDVFAFLVMKGLKLDSKSMWGGTPLIGALKSSSSSLPTFLLNYAPDLDLWIHQLYNPLTATVERHTPSIPKRLLRRSP</sequence>
<evidence type="ECO:0000256" key="1">
    <source>
        <dbReference type="ARBA" id="ARBA00022737"/>
    </source>
</evidence>
<dbReference type="Pfam" id="PF12796">
    <property type="entry name" value="Ank_2"/>
    <property type="match status" value="1"/>
</dbReference>
<proteinExistence type="predicted"/>
<dbReference type="PROSITE" id="PS50297">
    <property type="entry name" value="ANK_REP_REGION"/>
    <property type="match status" value="2"/>
</dbReference>
<evidence type="ECO:0000313" key="5">
    <source>
        <dbReference type="Proteomes" id="UP001276659"/>
    </source>
</evidence>
<dbReference type="InterPro" id="IPR002110">
    <property type="entry name" value="Ankyrin_rpt"/>
</dbReference>
<organism evidence="4 5">
    <name type="scientific">Lepraria neglecta</name>
    <dbReference type="NCBI Taxonomy" id="209136"/>
    <lineage>
        <taxon>Eukaryota</taxon>
        <taxon>Fungi</taxon>
        <taxon>Dikarya</taxon>
        <taxon>Ascomycota</taxon>
        <taxon>Pezizomycotina</taxon>
        <taxon>Lecanoromycetes</taxon>
        <taxon>OSLEUM clade</taxon>
        <taxon>Lecanoromycetidae</taxon>
        <taxon>Lecanorales</taxon>
        <taxon>Lecanorineae</taxon>
        <taxon>Stereocaulaceae</taxon>
        <taxon>Lepraria</taxon>
    </lineage>
</organism>
<dbReference type="SMART" id="SM00248">
    <property type="entry name" value="ANK"/>
    <property type="match status" value="9"/>
</dbReference>
<keyword evidence="5" id="KW-1185">Reference proteome</keyword>
<comment type="caution">
    <text evidence="4">The sequence shown here is derived from an EMBL/GenBank/DDBJ whole genome shotgun (WGS) entry which is preliminary data.</text>
</comment>
<keyword evidence="2 3" id="KW-0040">ANK repeat</keyword>
<dbReference type="PROSITE" id="PS50088">
    <property type="entry name" value="ANK_REPEAT"/>
    <property type="match status" value="2"/>
</dbReference>
<dbReference type="PRINTS" id="PR01415">
    <property type="entry name" value="ANKYRIN"/>
</dbReference>
<reference evidence="4" key="1">
    <citation type="submission" date="2022-11" db="EMBL/GenBank/DDBJ databases">
        <title>Chromosomal genome sequence assembly and mating type (MAT) locus characterization of the leprose asexual lichenized fungus Lepraria neglecta (Nyl.) Erichsen.</title>
        <authorList>
            <person name="Allen J.L."/>
            <person name="Pfeffer B."/>
        </authorList>
    </citation>
    <scope>NUCLEOTIDE SEQUENCE</scope>
    <source>
        <strain evidence="4">Allen 5258</strain>
    </source>
</reference>
<dbReference type="Proteomes" id="UP001276659">
    <property type="component" value="Unassembled WGS sequence"/>
</dbReference>
<gene>
    <name evidence="4" type="ORF">OEA41_008523</name>
</gene>
<evidence type="ECO:0000313" key="4">
    <source>
        <dbReference type="EMBL" id="KAK3177194.1"/>
    </source>
</evidence>
<dbReference type="InterPro" id="IPR036770">
    <property type="entry name" value="Ankyrin_rpt-contain_sf"/>
</dbReference>
<feature type="repeat" description="ANK" evidence="3">
    <location>
        <begin position="343"/>
        <end position="375"/>
    </location>
</feature>
<dbReference type="AlphaFoldDB" id="A0AAE0DP79"/>
<evidence type="ECO:0000256" key="3">
    <source>
        <dbReference type="PROSITE-ProRule" id="PRU00023"/>
    </source>
</evidence>
<dbReference type="PANTHER" id="PTHR24198:SF165">
    <property type="entry name" value="ANKYRIN REPEAT-CONTAINING PROTEIN-RELATED"/>
    <property type="match status" value="1"/>
</dbReference>
<dbReference type="SUPFAM" id="SSF48403">
    <property type="entry name" value="Ankyrin repeat"/>
    <property type="match status" value="1"/>
</dbReference>
<dbReference type="PANTHER" id="PTHR24198">
    <property type="entry name" value="ANKYRIN REPEAT AND PROTEIN KINASE DOMAIN-CONTAINING PROTEIN"/>
    <property type="match status" value="1"/>
</dbReference>
<protein>
    <submittedName>
        <fullName evidence="4">Uncharacterized protein</fullName>
    </submittedName>
</protein>
<name>A0AAE0DP79_9LECA</name>
<feature type="repeat" description="ANK" evidence="3">
    <location>
        <begin position="310"/>
        <end position="342"/>
    </location>
</feature>
<keyword evidence="1" id="KW-0677">Repeat</keyword>
<evidence type="ECO:0000256" key="2">
    <source>
        <dbReference type="ARBA" id="ARBA00023043"/>
    </source>
</evidence>
<dbReference type="EMBL" id="JASNWA010000004">
    <property type="protein sequence ID" value="KAK3177194.1"/>
    <property type="molecule type" value="Genomic_DNA"/>
</dbReference>
<dbReference type="Gene3D" id="1.25.40.20">
    <property type="entry name" value="Ankyrin repeat-containing domain"/>
    <property type="match status" value="3"/>
</dbReference>